<dbReference type="InterPro" id="IPR024185">
    <property type="entry name" value="FTHF_cligase-like_sf"/>
</dbReference>
<proteinExistence type="inferred from homology"/>
<dbReference type="OrthoDB" id="9801938at2"/>
<dbReference type="Gene3D" id="3.40.50.10420">
    <property type="entry name" value="NagB/RpiA/CoA transferase-like"/>
    <property type="match status" value="1"/>
</dbReference>
<dbReference type="GO" id="GO:0046872">
    <property type="term" value="F:metal ion binding"/>
    <property type="evidence" value="ECO:0007669"/>
    <property type="project" value="UniProtKB-KW"/>
</dbReference>
<dbReference type="RefSeq" id="WP_090794564.1">
    <property type="nucleotide sequence ID" value="NZ_FMYI01000003.1"/>
</dbReference>
<dbReference type="SUPFAM" id="SSF100950">
    <property type="entry name" value="NagB/RpiA/CoA transferase-like"/>
    <property type="match status" value="1"/>
</dbReference>
<reference evidence="7" key="1">
    <citation type="submission" date="2016-09" db="EMBL/GenBank/DDBJ databases">
        <authorList>
            <person name="Varghese N."/>
            <person name="Submissions S."/>
        </authorList>
    </citation>
    <scope>NUCLEOTIDE SEQUENCE [LARGE SCALE GENOMIC DNA]</scope>
    <source>
        <strain evidence="7">S5</strain>
    </source>
</reference>
<evidence type="ECO:0000256" key="5">
    <source>
        <dbReference type="RuleBase" id="RU361279"/>
    </source>
</evidence>
<dbReference type="PANTHER" id="PTHR23407:SF1">
    <property type="entry name" value="5-FORMYLTETRAHYDROFOLATE CYCLO-LIGASE"/>
    <property type="match status" value="1"/>
</dbReference>
<feature type="binding site" evidence="4">
    <location>
        <begin position="132"/>
        <end position="140"/>
    </location>
    <ligand>
        <name>ATP</name>
        <dbReference type="ChEBI" id="CHEBI:30616"/>
    </ligand>
</feature>
<feature type="binding site" evidence="4">
    <location>
        <position position="53"/>
    </location>
    <ligand>
        <name>substrate</name>
    </ligand>
</feature>
<name>A0A1G6HY17_9BACI</name>
<dbReference type="AlphaFoldDB" id="A0A1G6HY17"/>
<evidence type="ECO:0000256" key="4">
    <source>
        <dbReference type="PIRSR" id="PIRSR006806-1"/>
    </source>
</evidence>
<dbReference type="GO" id="GO:0005524">
    <property type="term" value="F:ATP binding"/>
    <property type="evidence" value="ECO:0007669"/>
    <property type="project" value="UniProtKB-KW"/>
</dbReference>
<keyword evidence="2 4" id="KW-0547">Nucleotide-binding</keyword>
<dbReference type="GO" id="GO:0009396">
    <property type="term" value="P:folic acid-containing compound biosynthetic process"/>
    <property type="evidence" value="ECO:0007669"/>
    <property type="project" value="TreeGrafter"/>
</dbReference>
<gene>
    <name evidence="6" type="ORF">SAMN05421734_103284</name>
</gene>
<protein>
    <recommendedName>
        <fullName evidence="5">5-formyltetrahydrofolate cyclo-ligase</fullName>
        <ecNumber evidence="5">6.3.3.2</ecNumber>
    </recommendedName>
</protein>
<dbReference type="EC" id="6.3.3.2" evidence="5"/>
<dbReference type="PANTHER" id="PTHR23407">
    <property type="entry name" value="ATPASE INHIBITOR/5-FORMYLTETRAHYDROFOLATE CYCLO-LIGASE"/>
    <property type="match status" value="1"/>
</dbReference>
<dbReference type="NCBIfam" id="TIGR02727">
    <property type="entry name" value="MTHFS_bact"/>
    <property type="match status" value="1"/>
</dbReference>
<keyword evidence="5" id="KW-0479">Metal-binding</keyword>
<dbReference type="InterPro" id="IPR037171">
    <property type="entry name" value="NagB/RpiA_transferase-like"/>
</dbReference>
<sequence length="180" mass="20865">MKEQLRKHYLNELKTIPEIDRERINQKLQEQLFQHPKWTQSKSIGITISACYEWDTIPIIEKAWSEGKYIAVPKTVPETKSMIFYYISNFDYLKKEAFGLLEPDPNYLAKATDGDLDLIIVPGIAFDDDGYRIGHGGGYYDRYLAKQNVNTLSLLSNQQLVKKLPIDDYDIPVKDLIVVY</sequence>
<organism evidence="6 7">
    <name type="scientific">Pelagirhabdus alkalitolerans</name>
    <dbReference type="NCBI Taxonomy" id="1612202"/>
    <lineage>
        <taxon>Bacteria</taxon>
        <taxon>Bacillati</taxon>
        <taxon>Bacillota</taxon>
        <taxon>Bacilli</taxon>
        <taxon>Bacillales</taxon>
        <taxon>Bacillaceae</taxon>
        <taxon>Pelagirhabdus</taxon>
    </lineage>
</organism>
<dbReference type="EMBL" id="FMYI01000003">
    <property type="protein sequence ID" value="SDB99199.1"/>
    <property type="molecule type" value="Genomic_DNA"/>
</dbReference>
<feature type="binding site" evidence="4">
    <location>
        <begin position="2"/>
        <end position="6"/>
    </location>
    <ligand>
        <name>ATP</name>
        <dbReference type="ChEBI" id="CHEBI:30616"/>
    </ligand>
</feature>
<dbReference type="GO" id="GO:0030272">
    <property type="term" value="F:5-formyltetrahydrofolate cyclo-ligase activity"/>
    <property type="evidence" value="ECO:0007669"/>
    <property type="project" value="UniProtKB-EC"/>
</dbReference>
<evidence type="ECO:0000256" key="3">
    <source>
        <dbReference type="ARBA" id="ARBA00022840"/>
    </source>
</evidence>
<evidence type="ECO:0000313" key="7">
    <source>
        <dbReference type="Proteomes" id="UP000242949"/>
    </source>
</evidence>
<feature type="binding site" evidence="4">
    <location>
        <position position="48"/>
    </location>
    <ligand>
        <name>substrate</name>
    </ligand>
</feature>
<dbReference type="InterPro" id="IPR002698">
    <property type="entry name" value="FTHF_cligase"/>
</dbReference>
<dbReference type="STRING" id="1612202.SAMN05421734_103284"/>
<dbReference type="GO" id="GO:0035999">
    <property type="term" value="P:tetrahydrofolate interconversion"/>
    <property type="evidence" value="ECO:0007669"/>
    <property type="project" value="TreeGrafter"/>
</dbReference>
<keyword evidence="5" id="KW-0460">Magnesium</keyword>
<comment type="similarity">
    <text evidence="1 5">Belongs to the 5-formyltetrahydrofolate cyclo-ligase family.</text>
</comment>
<accession>A0A1G6HY17</accession>
<dbReference type="Pfam" id="PF01812">
    <property type="entry name" value="5-FTHF_cyc-lig"/>
    <property type="match status" value="1"/>
</dbReference>
<dbReference type="Proteomes" id="UP000242949">
    <property type="component" value="Unassembled WGS sequence"/>
</dbReference>
<evidence type="ECO:0000313" key="6">
    <source>
        <dbReference type="EMBL" id="SDB99199.1"/>
    </source>
</evidence>
<evidence type="ECO:0000256" key="2">
    <source>
        <dbReference type="ARBA" id="ARBA00022741"/>
    </source>
</evidence>
<keyword evidence="6" id="KW-0436">Ligase</keyword>
<evidence type="ECO:0000256" key="1">
    <source>
        <dbReference type="ARBA" id="ARBA00010638"/>
    </source>
</evidence>
<dbReference type="PIRSF" id="PIRSF006806">
    <property type="entry name" value="FTHF_cligase"/>
    <property type="match status" value="1"/>
</dbReference>
<comment type="catalytic activity">
    <reaction evidence="5">
        <text>(6S)-5-formyl-5,6,7,8-tetrahydrofolate + ATP = (6R)-5,10-methenyltetrahydrofolate + ADP + phosphate</text>
        <dbReference type="Rhea" id="RHEA:10488"/>
        <dbReference type="ChEBI" id="CHEBI:30616"/>
        <dbReference type="ChEBI" id="CHEBI:43474"/>
        <dbReference type="ChEBI" id="CHEBI:57455"/>
        <dbReference type="ChEBI" id="CHEBI:57457"/>
        <dbReference type="ChEBI" id="CHEBI:456216"/>
        <dbReference type="EC" id="6.3.3.2"/>
    </reaction>
</comment>
<comment type="cofactor">
    <cofactor evidence="5">
        <name>Mg(2+)</name>
        <dbReference type="ChEBI" id="CHEBI:18420"/>
    </cofactor>
</comment>
<keyword evidence="3 4" id="KW-0067">ATP-binding</keyword>
<keyword evidence="7" id="KW-1185">Reference proteome</keyword>